<dbReference type="GO" id="GO:0046854">
    <property type="term" value="P:phosphatidylinositol phosphate biosynthetic process"/>
    <property type="evidence" value="ECO:0007669"/>
    <property type="project" value="TreeGrafter"/>
</dbReference>
<dbReference type="PROSITE" id="PS50081">
    <property type="entry name" value="ZF_DAG_PE_2"/>
    <property type="match status" value="1"/>
</dbReference>
<feature type="domain" description="SH2" evidence="3">
    <location>
        <begin position="795"/>
        <end position="841"/>
    </location>
</feature>
<proteinExistence type="predicted"/>
<evidence type="ECO:0000259" key="4">
    <source>
        <dbReference type="PROSITE" id="PS50081"/>
    </source>
</evidence>
<dbReference type="SMART" id="SM00324">
    <property type="entry name" value="RhoGAP"/>
    <property type="match status" value="1"/>
</dbReference>
<dbReference type="CDD" id="cd20830">
    <property type="entry name" value="C1_PIK3R-like_rpt2"/>
    <property type="match status" value="1"/>
</dbReference>
<feature type="domain" description="Rho-GAP" evidence="6">
    <location>
        <begin position="277"/>
        <end position="481"/>
    </location>
</feature>
<dbReference type="Pfam" id="PF07647">
    <property type="entry name" value="SAM_2"/>
    <property type="match status" value="1"/>
</dbReference>
<keyword evidence="1 2" id="KW-0727">SH2 domain</keyword>
<dbReference type="PROSITE" id="PS50238">
    <property type="entry name" value="RHOGAP"/>
    <property type="match status" value="1"/>
</dbReference>
<dbReference type="EMBL" id="CAJVCH010526850">
    <property type="protein sequence ID" value="CAG7822595.1"/>
    <property type="molecule type" value="Genomic_DNA"/>
</dbReference>
<dbReference type="PROSITE" id="PS00479">
    <property type="entry name" value="ZF_DAG_PE_1"/>
    <property type="match status" value="1"/>
</dbReference>
<dbReference type="OrthoDB" id="3175255at2759"/>
<dbReference type="GO" id="GO:0046935">
    <property type="term" value="F:1-phosphatidylinositol-3-kinase regulator activity"/>
    <property type="evidence" value="ECO:0007669"/>
    <property type="project" value="TreeGrafter"/>
</dbReference>
<dbReference type="InterPro" id="IPR000198">
    <property type="entry name" value="RhoGAP_dom"/>
</dbReference>
<evidence type="ECO:0008006" key="9">
    <source>
        <dbReference type="Google" id="ProtNLM"/>
    </source>
</evidence>
<feature type="domain" description="Phorbol-ester/DAG-type" evidence="4">
    <location>
        <begin position="206"/>
        <end position="256"/>
    </location>
</feature>
<dbReference type="PROSITE" id="PS50001">
    <property type="entry name" value="SH2"/>
    <property type="match status" value="2"/>
</dbReference>
<dbReference type="InterPro" id="IPR001660">
    <property type="entry name" value="SAM"/>
</dbReference>
<evidence type="ECO:0000256" key="2">
    <source>
        <dbReference type="PROSITE-ProRule" id="PRU00191"/>
    </source>
</evidence>
<evidence type="ECO:0000256" key="1">
    <source>
        <dbReference type="ARBA" id="ARBA00022999"/>
    </source>
</evidence>
<dbReference type="SMART" id="SM00252">
    <property type="entry name" value="SH2"/>
    <property type="match status" value="2"/>
</dbReference>
<comment type="caution">
    <text evidence="7">The sequence shown here is derived from an EMBL/GenBank/DDBJ whole genome shotgun (WGS) entry which is preliminary data.</text>
</comment>
<evidence type="ECO:0000259" key="3">
    <source>
        <dbReference type="PROSITE" id="PS50001"/>
    </source>
</evidence>
<reference evidence="7" key="1">
    <citation type="submission" date="2021-06" db="EMBL/GenBank/DDBJ databases">
        <authorList>
            <person name="Hodson N. C."/>
            <person name="Mongue J. A."/>
            <person name="Jaron S. K."/>
        </authorList>
    </citation>
    <scope>NUCLEOTIDE SEQUENCE</scope>
</reference>
<dbReference type="AlphaFoldDB" id="A0A8J2L022"/>
<dbReference type="Proteomes" id="UP000708208">
    <property type="component" value="Unassembled WGS sequence"/>
</dbReference>
<dbReference type="SMART" id="SM00454">
    <property type="entry name" value="SAM"/>
    <property type="match status" value="1"/>
</dbReference>
<evidence type="ECO:0000313" key="8">
    <source>
        <dbReference type="Proteomes" id="UP000708208"/>
    </source>
</evidence>
<dbReference type="CDD" id="cd00173">
    <property type="entry name" value="SH2"/>
    <property type="match status" value="1"/>
</dbReference>
<feature type="domain" description="SH2" evidence="3">
    <location>
        <begin position="527"/>
        <end position="621"/>
    </location>
</feature>
<dbReference type="PANTHER" id="PTHR10155">
    <property type="entry name" value="PHOSPHATIDYLINOSITOL 3-KINASE REGULATORY SUBUNIT"/>
    <property type="match status" value="1"/>
</dbReference>
<dbReference type="GO" id="GO:0007165">
    <property type="term" value="P:signal transduction"/>
    <property type="evidence" value="ECO:0007669"/>
    <property type="project" value="InterPro"/>
</dbReference>
<evidence type="ECO:0000259" key="6">
    <source>
        <dbReference type="PROSITE" id="PS50238"/>
    </source>
</evidence>
<organism evidence="7 8">
    <name type="scientific">Allacma fusca</name>
    <dbReference type="NCBI Taxonomy" id="39272"/>
    <lineage>
        <taxon>Eukaryota</taxon>
        <taxon>Metazoa</taxon>
        <taxon>Ecdysozoa</taxon>
        <taxon>Arthropoda</taxon>
        <taxon>Hexapoda</taxon>
        <taxon>Collembola</taxon>
        <taxon>Symphypleona</taxon>
        <taxon>Sminthuridae</taxon>
        <taxon>Allacma</taxon>
    </lineage>
</organism>
<gene>
    <name evidence="7" type="ORF">AFUS01_LOCUS32858</name>
</gene>
<dbReference type="InterPro" id="IPR032498">
    <property type="entry name" value="PI3K_P85_iSH2"/>
</dbReference>
<dbReference type="GO" id="GO:0005942">
    <property type="term" value="C:phosphatidylinositol 3-kinase complex"/>
    <property type="evidence" value="ECO:0007669"/>
    <property type="project" value="TreeGrafter"/>
</dbReference>
<dbReference type="Pfam" id="PF00017">
    <property type="entry name" value="SH2"/>
    <property type="match status" value="2"/>
</dbReference>
<dbReference type="InterPro" id="IPR002219">
    <property type="entry name" value="PKC_DAG/PE"/>
</dbReference>
<dbReference type="PANTHER" id="PTHR10155:SF10">
    <property type="entry name" value="PI3K21B, ISOFORM B"/>
    <property type="match status" value="1"/>
</dbReference>
<feature type="domain" description="SAM" evidence="5">
    <location>
        <begin position="101"/>
        <end position="164"/>
    </location>
</feature>
<name>A0A8J2L022_9HEXA</name>
<sequence>MNTVGSDFIWGTGKVGIRCEDCQKCFHAECLSVYKNCLKNNLPMVPSVNAGRLSSRLHRISGDSINEVEYRPPDPSVVENCSYYSAVSTPQACGFTSVKDWKPQNVAEWMAATNLWDLAEVFLVRGVSGEQLLNLNKSVLEGFGIQDAFQQQALLSCVDELRQQDKQGQMQGSSPLERYGNGIRDTKVVGDHDTKRFPDSLLTVNDHNFSQITFSSIQRCDSCQRCLRGLYHQGLLCQRCGFVAHRRCVVFGLPPCDIMKEEFTHRLEYLRNKVFGQSLHLSFDPSLNPCPPVLHALCAELERRLELEPSVLVPQLASIFSQNISLSQINSNLEEQLGRATHAELPNVLREWKLEDVSTSIRRYLRELPEPLIPTSLYEDFIKMGNLQIDSDALLMMDKLIATQLNIHHSRCVQYFGSHLARICRVVEKNGNGVDGEKILSHFYAMVFLRPPWENIVEIMNNSKTHLRIVSLLIELYSGMGKEKNGRRRPSLMLRMDRASVEYVMSRQESLSESKPKTSSELQNAEWYWGDISKEEVVEKLWDCEDGSFLVRDASTKNGEYTLTVRQGQTSKLLRISHKGGKYGLVEPYGFNSVIDLINHYRENSLSEYNNCLDIKLRFPVSKEEKGDEDGDKDKLLMLLIEVSQNYLVKSRYYELHSCLLNQTCDEIHLKKQAVEAYDCALGFFREQLDVQNDLLKDPNKERDIAREYSLHENNTYLKRKLKTMEENRAQLVESLNLQSTYARLVEIEIITLRPQLTQLKKQRSRLIKRLETANIDVLAALSPGVIDVWEDSLWFKADASRQDSVELLHDRAEGTFLVRKSRTGELALSLTLTDGQIHNWLGEFLQCRPPNMARIWFVNILELAIMSTCRMLSS</sequence>
<dbReference type="Pfam" id="PF00130">
    <property type="entry name" value="C1_1"/>
    <property type="match status" value="1"/>
</dbReference>
<dbReference type="Pfam" id="PF00620">
    <property type="entry name" value="RhoGAP"/>
    <property type="match status" value="1"/>
</dbReference>
<dbReference type="FunFam" id="3.30.505.10:FF:000080">
    <property type="entry name" value="Pi3K21B, isoform C"/>
    <property type="match status" value="1"/>
</dbReference>
<evidence type="ECO:0000259" key="5">
    <source>
        <dbReference type="PROSITE" id="PS50105"/>
    </source>
</evidence>
<dbReference type="PROSITE" id="PS50105">
    <property type="entry name" value="SAM_DOMAIN"/>
    <property type="match status" value="1"/>
</dbReference>
<dbReference type="CDD" id="cd00159">
    <property type="entry name" value="RhoGAP"/>
    <property type="match status" value="1"/>
</dbReference>
<dbReference type="SMART" id="SM00109">
    <property type="entry name" value="C1"/>
    <property type="match status" value="1"/>
</dbReference>
<dbReference type="InterPro" id="IPR000980">
    <property type="entry name" value="SH2"/>
</dbReference>
<protein>
    <recommendedName>
        <fullName evidence="9">Phosphatidylinositol 3-kinase regulatory subunit alpha</fullName>
    </recommendedName>
</protein>
<dbReference type="Pfam" id="PF16454">
    <property type="entry name" value="PI3K_P85_iSH2"/>
    <property type="match status" value="1"/>
</dbReference>
<evidence type="ECO:0000313" key="7">
    <source>
        <dbReference type="EMBL" id="CAG7822595.1"/>
    </source>
</evidence>
<keyword evidence="8" id="KW-1185">Reference proteome</keyword>
<accession>A0A8J2L022</accession>